<feature type="domain" description="HTTM-like" evidence="6">
    <location>
        <begin position="9"/>
        <end position="286"/>
    </location>
</feature>
<evidence type="ECO:0000256" key="2">
    <source>
        <dbReference type="ARBA" id="ARBA00022692"/>
    </source>
</evidence>
<evidence type="ECO:0000256" key="1">
    <source>
        <dbReference type="ARBA" id="ARBA00004127"/>
    </source>
</evidence>
<reference evidence="7 8" key="1">
    <citation type="submission" date="2022-07" db="EMBL/GenBank/DDBJ databases">
        <title>Two temperate virus in Haloterrigena jeotgali A29.</title>
        <authorList>
            <person name="Deng X."/>
        </authorList>
    </citation>
    <scope>NUCLEOTIDE SEQUENCE [LARGE SCALE GENOMIC DNA]</scope>
    <source>
        <strain evidence="7 8">A29</strain>
    </source>
</reference>
<keyword evidence="3 5" id="KW-1133">Transmembrane helix</keyword>
<comment type="subcellular location">
    <subcellularLocation>
        <location evidence="1">Endomembrane system</location>
        <topology evidence="1">Multi-pass membrane protein</topology>
    </subcellularLocation>
</comment>
<evidence type="ECO:0000256" key="3">
    <source>
        <dbReference type="ARBA" id="ARBA00022989"/>
    </source>
</evidence>
<accession>A0AAF0T018</accession>
<feature type="transmembrane region" description="Helical" evidence="5">
    <location>
        <begin position="249"/>
        <end position="282"/>
    </location>
</feature>
<gene>
    <name evidence="7" type="ORF">NP511_05135</name>
</gene>
<sequence>MVRPALERRVGIDERALAVFRIALGGLLLFDVSHRVRFLSAFYTDDGVLPRALLREQYALGRYSIHALSGEPWVQVVLFGCSALLAVALLVGYRTRTATALAALLLFSLHFRNPFVLNGADRLLRELLVLAVFLPLGNRWSIDARERAGRNDAAARAGSDALIATPATAAVLVHVVTLFVGNAVLKTEGSTWYSGDALGYALRQDQLTLPLADAVATYPFALTAGTYAWAGLVTGAPLLLLLTGRLRTAYAAAFLTAVSGMAFSMAVGLFPAVLFTAVLLFLPPGVWDALERVAAGAVDRVAPLERALTACRLRIDRVTPPRSVGSPLPSTVRIRIGRYRSVALVGVLAVVLLWSGLLLGATAGLEPADSRVPDDYRWTMFAPDPSTTDGGFTAVGHVDGGPDIDVLRGAAVRADHPPAADTGPDFRWRKYLYSLLESDARADRFAGYMCERATAASGSPVENVTVTYTERRIALEGEAPPPETTTVVERSC</sequence>
<dbReference type="EMBL" id="CP101873">
    <property type="protein sequence ID" value="WMT09016.1"/>
    <property type="molecule type" value="Genomic_DNA"/>
</dbReference>
<protein>
    <recommendedName>
        <fullName evidence="6">HTTM-like domain-containing protein</fullName>
    </recommendedName>
</protein>
<evidence type="ECO:0000313" key="8">
    <source>
        <dbReference type="Proteomes" id="UP001224926"/>
    </source>
</evidence>
<dbReference type="SMART" id="SM00752">
    <property type="entry name" value="HTTM"/>
    <property type="match status" value="1"/>
</dbReference>
<dbReference type="AlphaFoldDB" id="A0AAF0T018"/>
<evidence type="ECO:0000313" key="7">
    <source>
        <dbReference type="EMBL" id="WMT09016.1"/>
    </source>
</evidence>
<dbReference type="RefSeq" id="WP_049964687.1">
    <property type="nucleotide sequence ID" value="NZ_CP101873.1"/>
</dbReference>
<keyword evidence="8" id="KW-1185">Reference proteome</keyword>
<dbReference type="GO" id="GO:0012505">
    <property type="term" value="C:endomembrane system"/>
    <property type="evidence" value="ECO:0007669"/>
    <property type="project" value="UniProtKB-SubCell"/>
</dbReference>
<feature type="transmembrane region" description="Helical" evidence="5">
    <location>
        <begin position="12"/>
        <end position="30"/>
    </location>
</feature>
<dbReference type="GeneID" id="84213302"/>
<feature type="transmembrane region" description="Helical" evidence="5">
    <location>
        <begin position="73"/>
        <end position="91"/>
    </location>
</feature>
<dbReference type="InterPro" id="IPR011020">
    <property type="entry name" value="HTTM-like"/>
</dbReference>
<dbReference type="PANTHER" id="PTHR39535:SF2">
    <property type="entry name" value="HTTM DOMAIN-CONTAINING PROTEIN"/>
    <property type="match status" value="1"/>
</dbReference>
<dbReference type="GeneID" id="39860993"/>
<organism evidence="7 8">
    <name type="scientific">Natrinema thermotolerans</name>
    <dbReference type="NCBI Taxonomy" id="121872"/>
    <lineage>
        <taxon>Archaea</taxon>
        <taxon>Methanobacteriati</taxon>
        <taxon>Methanobacteriota</taxon>
        <taxon>Stenosarchaea group</taxon>
        <taxon>Halobacteria</taxon>
        <taxon>Halobacteriales</taxon>
        <taxon>Natrialbaceae</taxon>
        <taxon>Natrinema</taxon>
    </lineage>
</organism>
<proteinExistence type="predicted"/>
<evidence type="ECO:0000259" key="6">
    <source>
        <dbReference type="SMART" id="SM00752"/>
    </source>
</evidence>
<dbReference type="PANTHER" id="PTHR39535">
    <property type="entry name" value="SPORULATION-DELAYING PROTEIN SDPB"/>
    <property type="match status" value="1"/>
</dbReference>
<dbReference type="Proteomes" id="UP001224926">
    <property type="component" value="Chromosome"/>
</dbReference>
<evidence type="ECO:0000256" key="4">
    <source>
        <dbReference type="ARBA" id="ARBA00023136"/>
    </source>
</evidence>
<feature type="transmembrane region" description="Helical" evidence="5">
    <location>
        <begin position="218"/>
        <end position="242"/>
    </location>
</feature>
<keyword evidence="2 5" id="KW-0812">Transmembrane</keyword>
<name>A0AAF0T018_9EURY</name>
<dbReference type="InterPro" id="IPR052964">
    <property type="entry name" value="Sporulation_signal_mat"/>
</dbReference>
<evidence type="ECO:0000256" key="5">
    <source>
        <dbReference type="SAM" id="Phobius"/>
    </source>
</evidence>
<feature type="transmembrane region" description="Helical" evidence="5">
    <location>
        <begin position="342"/>
        <end position="361"/>
    </location>
</feature>
<keyword evidence="4 5" id="KW-0472">Membrane</keyword>